<evidence type="ECO:0000256" key="4">
    <source>
        <dbReference type="ARBA" id="ARBA00022525"/>
    </source>
</evidence>
<comment type="function">
    <text evidence="9">Promotes plant cell differentiation, organogenesis and somatic embryogenesis as well as cell proliferation.</text>
</comment>
<accession>A0A166DIT0</accession>
<reference evidence="10" key="1">
    <citation type="journal article" date="2016" name="Nat. Genet.">
        <title>A high-quality carrot genome assembly provides new insights into carotenoid accumulation and asterid genome evolution.</title>
        <authorList>
            <person name="Iorizzo M."/>
            <person name="Ellison S."/>
            <person name="Senalik D."/>
            <person name="Zeng P."/>
            <person name="Satapoomin P."/>
            <person name="Huang J."/>
            <person name="Bowman M."/>
            <person name="Iovene M."/>
            <person name="Sanseverino W."/>
            <person name="Cavagnaro P."/>
            <person name="Yildiz M."/>
            <person name="Macko-Podgorni A."/>
            <person name="Moranska E."/>
            <person name="Grzebelus E."/>
            <person name="Grzebelus D."/>
            <person name="Ashrafi H."/>
            <person name="Zheng Z."/>
            <person name="Cheng S."/>
            <person name="Spooner D."/>
            <person name="Van Deynze A."/>
            <person name="Simon P."/>
        </authorList>
    </citation>
    <scope>NUCLEOTIDE SEQUENCE</scope>
    <source>
        <tissue evidence="10">Leaf</tissue>
    </source>
</reference>
<dbReference type="GO" id="GO:0030154">
    <property type="term" value="P:cell differentiation"/>
    <property type="evidence" value="ECO:0007669"/>
    <property type="project" value="UniProtKB-UniRule"/>
</dbReference>
<keyword evidence="3 9" id="KW-0217">Developmental protein</keyword>
<gene>
    <name evidence="10" type="ORF">DCAR_0206926</name>
</gene>
<dbReference type="OMA" id="MEACDEN"/>
<dbReference type="PANTHER" id="PTHR33285">
    <property type="entry name" value="PHYTOSULFOKINES 3"/>
    <property type="match status" value="1"/>
</dbReference>
<dbReference type="OrthoDB" id="1914102at2759"/>
<keyword evidence="4 9" id="KW-0964">Secreted</keyword>
<proteinExistence type="inferred from homology"/>
<comment type="PTM">
    <text evidence="9">Sulfation is important for activity and for the binding to a putative membrane receptor.</text>
</comment>
<comment type="PTM">
    <text evidence="9">PSK-alpha is produced by endopeptidase digestion. PSK-beta is produced from PSK-alpha by exopeptidase digestion.</text>
</comment>
<organism evidence="10 11">
    <name type="scientific">Daucus carota subsp. sativus</name>
    <name type="common">Carrot</name>
    <dbReference type="NCBI Taxonomy" id="79200"/>
    <lineage>
        <taxon>Eukaryota</taxon>
        <taxon>Viridiplantae</taxon>
        <taxon>Streptophyta</taxon>
        <taxon>Embryophyta</taxon>
        <taxon>Tracheophyta</taxon>
        <taxon>Spermatophyta</taxon>
        <taxon>Magnoliopsida</taxon>
        <taxon>eudicotyledons</taxon>
        <taxon>Gunneridae</taxon>
        <taxon>Pentapetalae</taxon>
        <taxon>asterids</taxon>
        <taxon>campanulids</taxon>
        <taxon>Apiales</taxon>
        <taxon>Apiaceae</taxon>
        <taxon>Apioideae</taxon>
        <taxon>Scandiceae</taxon>
        <taxon>Daucinae</taxon>
        <taxon>Daucus</taxon>
        <taxon>Daucus sect. Daucus</taxon>
    </lineage>
</organism>
<sequence>MKQSSCFSLLLLIFLIASQTSARSLLTTHQGSREQLKLNSLVTKGSESFEELMGMEECKNGDEECLKRRAMAEVHLDYIYTQHHKP</sequence>
<dbReference type="Gramene" id="KZN05309">
    <property type="protein sequence ID" value="KZN05309"/>
    <property type="gene ID" value="DCAR_006146"/>
</dbReference>
<dbReference type="PANTHER" id="PTHR33285:SF22">
    <property type="entry name" value="PHYTOSULFOKINES 6-RELATED"/>
    <property type="match status" value="1"/>
</dbReference>
<evidence type="ECO:0000256" key="6">
    <source>
        <dbReference type="ARBA" id="ARBA00022729"/>
    </source>
</evidence>
<keyword evidence="5 9" id="KW-0765">Sulfation</keyword>
<evidence type="ECO:0000256" key="3">
    <source>
        <dbReference type="ARBA" id="ARBA00022473"/>
    </source>
</evidence>
<dbReference type="GO" id="GO:0008283">
    <property type="term" value="P:cell population proliferation"/>
    <property type="evidence" value="ECO:0007669"/>
    <property type="project" value="UniProtKB-UniRule"/>
</dbReference>
<dbReference type="Pfam" id="PF06404">
    <property type="entry name" value="PSK"/>
    <property type="match status" value="1"/>
</dbReference>
<feature type="signal peptide" evidence="9">
    <location>
        <begin position="1"/>
        <end position="22"/>
    </location>
</feature>
<dbReference type="KEGG" id="dcr:108208005"/>
<reference evidence="10" key="2">
    <citation type="submission" date="2022-03" db="EMBL/GenBank/DDBJ databases">
        <title>Draft title - Genomic analysis of global carrot germplasm unveils the trajectory of domestication and the origin of high carotenoid orange carrot.</title>
        <authorList>
            <person name="Iorizzo M."/>
            <person name="Ellison S."/>
            <person name="Senalik D."/>
            <person name="Macko-Podgorni A."/>
            <person name="Grzebelus D."/>
            <person name="Bostan H."/>
            <person name="Rolling W."/>
            <person name="Curaba J."/>
            <person name="Simon P."/>
        </authorList>
    </citation>
    <scope>NUCLEOTIDE SEQUENCE</scope>
    <source>
        <tissue evidence="10">Leaf</tissue>
    </source>
</reference>
<dbReference type="InterPro" id="IPR009438">
    <property type="entry name" value="Phytosulfokine"/>
</dbReference>
<name>A0A166DIT0_DAUCS</name>
<keyword evidence="6 9" id="KW-0732">Signal</keyword>
<evidence type="ECO:0000256" key="1">
    <source>
        <dbReference type="ARBA" id="ARBA00004613"/>
    </source>
</evidence>
<dbReference type="AlphaFoldDB" id="A0A166DIT0"/>
<evidence type="ECO:0000313" key="10">
    <source>
        <dbReference type="EMBL" id="WOG87695.1"/>
    </source>
</evidence>
<evidence type="ECO:0000256" key="7">
    <source>
        <dbReference type="ARBA" id="ARBA00022782"/>
    </source>
</evidence>
<evidence type="ECO:0000256" key="9">
    <source>
        <dbReference type="RuleBase" id="RU368031"/>
    </source>
</evidence>
<keyword evidence="8 9" id="KW-0339">Growth factor</keyword>
<keyword evidence="11" id="KW-1185">Reference proteome</keyword>
<keyword evidence="7 9" id="KW-0221">Differentiation</keyword>
<dbReference type="Proteomes" id="UP000077755">
    <property type="component" value="Chromosome 2"/>
</dbReference>
<protein>
    <recommendedName>
        <fullName evidence="9">Phytosulfokine</fullName>
    </recommendedName>
    <component>
        <recommendedName>
            <fullName evidence="9">Phytosulfokine-alpha</fullName>
            <shortName evidence="9">PSK-alpha</shortName>
            <shortName evidence="9">Phytosulfokine-a</shortName>
        </recommendedName>
    </component>
    <component>
        <recommendedName>
            <fullName evidence="9">Phytosulfokine-beta</fullName>
            <shortName evidence="9">PSK-beta</shortName>
            <shortName evidence="9">Phytosulfokine-b</shortName>
        </recommendedName>
    </component>
</protein>
<evidence type="ECO:0000313" key="11">
    <source>
        <dbReference type="Proteomes" id="UP000077755"/>
    </source>
</evidence>
<evidence type="ECO:0000256" key="2">
    <source>
        <dbReference type="ARBA" id="ARBA00010781"/>
    </source>
</evidence>
<dbReference type="EMBL" id="CP093344">
    <property type="protein sequence ID" value="WOG87695.1"/>
    <property type="molecule type" value="Genomic_DNA"/>
</dbReference>
<dbReference type="GO" id="GO:0005576">
    <property type="term" value="C:extracellular region"/>
    <property type="evidence" value="ECO:0007669"/>
    <property type="project" value="UniProtKB-SubCell"/>
</dbReference>
<comment type="similarity">
    <text evidence="2 9">Belongs to the phytosulfokine family.</text>
</comment>
<comment type="subcellular location">
    <subcellularLocation>
        <location evidence="1 9">Secreted</location>
    </subcellularLocation>
</comment>
<dbReference type="GO" id="GO:0008083">
    <property type="term" value="F:growth factor activity"/>
    <property type="evidence" value="ECO:0007669"/>
    <property type="project" value="UniProtKB-UniRule"/>
</dbReference>
<evidence type="ECO:0000256" key="8">
    <source>
        <dbReference type="ARBA" id="ARBA00023030"/>
    </source>
</evidence>
<evidence type="ECO:0000256" key="5">
    <source>
        <dbReference type="ARBA" id="ARBA00022641"/>
    </source>
</evidence>
<feature type="chain" id="PRO_5042620705" description="Phytosulfokine" evidence="9">
    <location>
        <begin position="23"/>
        <end position="86"/>
    </location>
</feature>